<proteinExistence type="predicted"/>
<dbReference type="EMBL" id="MKZQ01000045">
    <property type="protein sequence ID" value="PJN69467.1"/>
    <property type="molecule type" value="Genomic_DNA"/>
</dbReference>
<accession>A0A1S9SW19</accession>
<reference evidence="2 6" key="2">
    <citation type="submission" date="2016-12" db="EMBL/GenBank/DDBJ databases">
        <title>Genome Sequences of Twelve Sporeforming Bacillus Species Isolated from Foods.</title>
        <authorList>
            <person name="De Jong A."/>
            <person name="Holsappel S."/>
            <person name="Kuipers O.P."/>
        </authorList>
    </citation>
    <scope>NUCLEOTIDE SEQUENCE [LARGE SCALE GENOMIC DNA]</scope>
    <source>
        <strain evidence="2 6">S3E15</strain>
    </source>
</reference>
<dbReference type="GeneID" id="66267633"/>
<keyword evidence="4" id="KW-0614">Plasmid</keyword>
<gene>
    <name evidence="3" type="ORF">BACWE_36780</name>
    <name evidence="1" type="ORF">BW900_30740</name>
    <name evidence="4" type="ORF">I6G81_01225</name>
    <name evidence="2" type="ORF">S3E15_02984</name>
</gene>
<evidence type="ECO:0000313" key="4">
    <source>
        <dbReference type="EMBL" id="QQA13539.1"/>
    </source>
</evidence>
<reference evidence="1 5" key="3">
    <citation type="submission" date="2017-01" db="EMBL/GenBank/DDBJ databases">
        <title>Bacillus cereus isolates.</title>
        <authorList>
            <person name="Beno S.M."/>
        </authorList>
    </citation>
    <scope>NUCLEOTIDE SEQUENCE [LARGE SCALE GENOMIC DNA]</scope>
    <source>
        <strain evidence="1 5">FSL W7-1108</strain>
    </source>
</reference>
<evidence type="ECO:0000313" key="6">
    <source>
        <dbReference type="Proteomes" id="UP000194131"/>
    </source>
</evidence>
<accession>A0A0B5S2M2</accession>
<dbReference type="Proteomes" id="UP000194131">
    <property type="component" value="Unassembled WGS sequence"/>
</dbReference>
<sequence length="92" mass="10518">MKIKFDVVKDENFDFTLLETKLLKTFKEVDNVAIIEKVEDKIFEKDDVQTHLAEITINVTGNNIGYRSASASIFIVLESLSIELFNINISIH</sequence>
<keyword evidence="8" id="KW-1185">Reference proteome</keyword>
<evidence type="ECO:0000313" key="5">
    <source>
        <dbReference type="Proteomes" id="UP000190696"/>
    </source>
</evidence>
<dbReference type="EMBL" id="MRWU01000026">
    <property type="protein sequence ID" value="OSX89769.1"/>
    <property type="molecule type" value="Genomic_DNA"/>
</dbReference>
<evidence type="ECO:0000313" key="8">
    <source>
        <dbReference type="Proteomes" id="UP000596196"/>
    </source>
</evidence>
<dbReference type="EMBL" id="MUAI01000094">
    <property type="protein sequence ID" value="OOR01953.1"/>
    <property type="molecule type" value="Genomic_DNA"/>
</dbReference>
<geneLocation type="plasmid" evidence="4 8">
    <name>unnamed2</name>
</geneLocation>
<dbReference type="EMBL" id="CP065876">
    <property type="protein sequence ID" value="QQA13539.1"/>
    <property type="molecule type" value="Genomic_DNA"/>
</dbReference>
<reference evidence="3 7" key="1">
    <citation type="submission" date="2016-10" db="EMBL/GenBank/DDBJ databases">
        <title>Genome Sequence of Bacillus weihenstephanensis GM6LP.</title>
        <authorList>
            <person name="Poehlein A."/>
            <person name="Wemheuer F."/>
            <person name="Hollensteiner J."/>
            <person name="Wemheuer B."/>
        </authorList>
    </citation>
    <scope>NUCLEOTIDE SEQUENCE [LARGE SCALE GENOMIC DNA]</scope>
    <source>
        <strain evidence="3 7">GM6LP</strain>
    </source>
</reference>
<organism evidence="1 5">
    <name type="scientific">Bacillus mycoides</name>
    <dbReference type="NCBI Taxonomy" id="1405"/>
    <lineage>
        <taxon>Bacteria</taxon>
        <taxon>Bacillati</taxon>
        <taxon>Bacillota</taxon>
        <taxon>Bacilli</taxon>
        <taxon>Bacillales</taxon>
        <taxon>Bacillaceae</taxon>
        <taxon>Bacillus</taxon>
        <taxon>Bacillus cereus group</taxon>
    </lineage>
</organism>
<protein>
    <recommendedName>
        <fullName evidence="9">Group-specific protein</fullName>
    </recommendedName>
</protein>
<dbReference type="Proteomes" id="UP000236165">
    <property type="component" value="Unassembled WGS sequence"/>
</dbReference>
<name>A0A0B5S2M2_BACMY</name>
<dbReference type="Proteomes" id="UP000596196">
    <property type="component" value="Plasmid unnamed2"/>
</dbReference>
<dbReference type="RefSeq" id="WP_002187120.1">
    <property type="nucleotide sequence ID" value="NZ_CP009691.1"/>
</dbReference>
<dbReference type="AlphaFoldDB" id="A0A0B5S2M2"/>
<reference evidence="4 8" key="4">
    <citation type="submission" date="2020-12" db="EMBL/GenBank/DDBJ databases">
        <title>FDA dAtabase for Regulatory Grade micrObial Sequences (FDA-ARGOS): Supporting development and validation of Infectious Disease Dx tests.</title>
        <authorList>
            <person name="Nelson B."/>
            <person name="Plummer A."/>
            <person name="Tallon L."/>
            <person name="Sadzewicz L."/>
            <person name="Zhao X."/>
            <person name="Boylan J."/>
            <person name="Ott S."/>
            <person name="Bowen H."/>
            <person name="Vavikolanu K."/>
            <person name="Mehta A."/>
            <person name="Aluvathingal J."/>
            <person name="Nadendla S."/>
            <person name="Myers T."/>
            <person name="Yan Y."/>
            <person name="Sichtig H."/>
        </authorList>
    </citation>
    <scope>NUCLEOTIDE SEQUENCE [LARGE SCALE GENOMIC DNA]</scope>
    <source>
        <strain evidence="4 8">FDAARGOS_924</strain>
        <plasmid evidence="4 8">unnamed2</plasmid>
    </source>
</reference>
<evidence type="ECO:0000313" key="7">
    <source>
        <dbReference type="Proteomes" id="UP000236165"/>
    </source>
</evidence>
<dbReference type="KEGG" id="bmyo:BG05_5506"/>
<evidence type="ECO:0000313" key="3">
    <source>
        <dbReference type="EMBL" id="PJN69467.1"/>
    </source>
</evidence>
<evidence type="ECO:0000313" key="1">
    <source>
        <dbReference type="EMBL" id="OOR01953.1"/>
    </source>
</evidence>
<evidence type="ECO:0008006" key="9">
    <source>
        <dbReference type="Google" id="ProtNLM"/>
    </source>
</evidence>
<evidence type="ECO:0000313" key="2">
    <source>
        <dbReference type="EMBL" id="OSX89769.1"/>
    </source>
</evidence>
<dbReference type="Proteomes" id="UP000190696">
    <property type="component" value="Unassembled WGS sequence"/>
</dbReference>